<dbReference type="PANTHER" id="PTHR44757">
    <property type="entry name" value="DIGUANYLATE CYCLASE DGCP"/>
    <property type="match status" value="1"/>
</dbReference>
<keyword evidence="1" id="KW-1133">Transmembrane helix</keyword>
<dbReference type="PROSITE" id="PS50887">
    <property type="entry name" value="GGDEF"/>
    <property type="match status" value="1"/>
</dbReference>
<dbReference type="InterPro" id="IPR035965">
    <property type="entry name" value="PAS-like_dom_sf"/>
</dbReference>
<keyword evidence="1" id="KW-0472">Membrane</keyword>
<feature type="transmembrane region" description="Helical" evidence="1">
    <location>
        <begin position="81"/>
        <end position="99"/>
    </location>
</feature>
<dbReference type="InterPro" id="IPR052155">
    <property type="entry name" value="Biofilm_reg_signaling"/>
</dbReference>
<organism evidence="7 8">
    <name type="scientific">Paenibacillus filicis</name>
    <dbReference type="NCBI Taxonomy" id="669464"/>
    <lineage>
        <taxon>Bacteria</taxon>
        <taxon>Bacillati</taxon>
        <taxon>Bacillota</taxon>
        <taxon>Bacilli</taxon>
        <taxon>Bacillales</taxon>
        <taxon>Paenibacillaceae</taxon>
        <taxon>Paenibacillus</taxon>
    </lineage>
</organism>
<comment type="caution">
    <text evidence="7">The sequence shown here is derived from an EMBL/GenBank/DDBJ whole genome shotgun (WGS) entry which is preliminary data.</text>
</comment>
<dbReference type="Gene3D" id="3.30.70.270">
    <property type="match status" value="1"/>
</dbReference>
<dbReference type="InterPro" id="IPR000160">
    <property type="entry name" value="GGDEF_dom"/>
</dbReference>
<dbReference type="PANTHER" id="PTHR44757:SF2">
    <property type="entry name" value="BIOFILM ARCHITECTURE MAINTENANCE PROTEIN MBAA"/>
    <property type="match status" value="1"/>
</dbReference>
<dbReference type="CDD" id="cd01948">
    <property type="entry name" value="EAL"/>
    <property type="match status" value="1"/>
</dbReference>
<dbReference type="Gene3D" id="3.30.450.20">
    <property type="entry name" value="PAS domain"/>
    <property type="match status" value="1"/>
</dbReference>
<dbReference type="SUPFAM" id="SSF55073">
    <property type="entry name" value="Nucleotide cyclase"/>
    <property type="match status" value="1"/>
</dbReference>
<dbReference type="EMBL" id="JBBPCC010000024">
    <property type="protein sequence ID" value="MEK8131855.1"/>
    <property type="molecule type" value="Genomic_DNA"/>
</dbReference>
<evidence type="ECO:0000259" key="6">
    <source>
        <dbReference type="PROSITE" id="PS50924"/>
    </source>
</evidence>
<feature type="transmembrane region" description="Helical" evidence="1">
    <location>
        <begin position="176"/>
        <end position="197"/>
    </location>
</feature>
<dbReference type="CDD" id="cd01949">
    <property type="entry name" value="GGDEF"/>
    <property type="match status" value="1"/>
</dbReference>
<evidence type="ECO:0000259" key="3">
    <source>
        <dbReference type="PROSITE" id="PS50112"/>
    </source>
</evidence>
<dbReference type="Pfam" id="PF00563">
    <property type="entry name" value="EAL"/>
    <property type="match status" value="1"/>
</dbReference>
<dbReference type="InterPro" id="IPR000014">
    <property type="entry name" value="PAS"/>
</dbReference>
<dbReference type="PROSITE" id="PS50112">
    <property type="entry name" value="PAS"/>
    <property type="match status" value="1"/>
</dbReference>
<dbReference type="SMART" id="SM00052">
    <property type="entry name" value="EAL"/>
    <property type="match status" value="1"/>
</dbReference>
<accession>A0ABU9DSJ5</accession>
<dbReference type="SUPFAM" id="SSF55785">
    <property type="entry name" value="PYP-like sensor domain (PAS domain)"/>
    <property type="match status" value="1"/>
</dbReference>
<feature type="transmembrane region" description="Helical" evidence="1">
    <location>
        <begin position="106"/>
        <end position="128"/>
    </location>
</feature>
<sequence length="809" mass="90186">MEHVHGSYDMELIVFSYIVAVLTSYTVLSLAGNLGRARGRSRWIWVSVGAAAMGLGIWSMHFVGMLAFSLPFPVAYDVMKIALSVVAAIASSWVALLIVGRAQVTIVQWLSGSLMLAAGIVAMHYIGMDAMQIDITYRPGLVGLSVFIAVAASLAALALSSYFRRGGKQGEVWKKLGSGLLMGAAIAGMHYTGMYAAQFQLGEKSASSSGILLDPKWLAYVIAFGTLAALGFSLLGVFLSRRFERQQSVIIENENMYKSLYDNNKDGIITVDLDHRVLAINPAASRIAGVDGRAFVNRPLAEFIDVAIGRENCRSQELLNSPNGAKHSFEAKIQLLSGQQLDLHVMNVPLEIEGDMVGQYIIIRDISEEKQAKERIHHLAFHDELTGLPNRRKFNQNLEQALEEARPRGASFAVMVMDFDRFKNINDSLGHTYGDIFLREMSERISRSLEGQNVVLARMGGDEFTLLVEGAEEEQASRLAERVIAELQKPYRLKENDFYVTASIGIAMFPEHGQDSTQLLKNADSAMYEVKKKGKNGYKFYNSELNNKLQEKIELEGELRKAIERQELFLHYQPQIRAQDGMMIGVEALVRWRHPSKGIISPGTFIPIAEETGLISEIGTWVLREACRQMREWHEGGGPLIPVSVNLSSQQFHQSNLVAYIRDILDETGLEPKYLDLEITESMMMDPAVSIQILNELTRIGIRISLDDFGTGYSSLSYLKLFPIHKLKIDRSFIQDITGNKNDKAIVATIISMAQHLDMEVIAEGIETKEQLDILMYNDCKEIQGYYYSRPLSAVDVEQAFFAPQRGLA</sequence>
<feature type="transmembrane region" description="Helical" evidence="1">
    <location>
        <begin position="217"/>
        <end position="239"/>
    </location>
</feature>
<keyword evidence="8" id="KW-1185">Reference proteome</keyword>
<dbReference type="NCBIfam" id="TIGR00254">
    <property type="entry name" value="GGDEF"/>
    <property type="match status" value="1"/>
</dbReference>
<dbReference type="RefSeq" id="WP_341418985.1">
    <property type="nucleotide sequence ID" value="NZ_JBBPCC010000024.1"/>
</dbReference>
<feature type="transmembrane region" description="Helical" evidence="1">
    <location>
        <begin position="12"/>
        <end position="31"/>
    </location>
</feature>
<dbReference type="InterPro" id="IPR043128">
    <property type="entry name" value="Rev_trsase/Diguanyl_cyclase"/>
</dbReference>
<evidence type="ECO:0000256" key="1">
    <source>
        <dbReference type="PROSITE-ProRule" id="PRU00244"/>
    </source>
</evidence>
<proteinExistence type="predicted"/>
<dbReference type="Gene3D" id="3.20.20.450">
    <property type="entry name" value="EAL domain"/>
    <property type="match status" value="1"/>
</dbReference>
<protein>
    <submittedName>
        <fullName evidence="7">EAL domain-containing protein</fullName>
    </submittedName>
</protein>
<gene>
    <name evidence="7" type="ORF">WMW72_28500</name>
</gene>
<dbReference type="SMART" id="SM00091">
    <property type="entry name" value="PAS"/>
    <property type="match status" value="1"/>
</dbReference>
<keyword evidence="1" id="KW-0812">Transmembrane</keyword>
<dbReference type="InterPro" id="IPR029787">
    <property type="entry name" value="Nucleotide_cyclase"/>
</dbReference>
<dbReference type="InterPro" id="IPR035919">
    <property type="entry name" value="EAL_sf"/>
</dbReference>
<dbReference type="Pfam" id="PF03707">
    <property type="entry name" value="MHYT"/>
    <property type="match status" value="3"/>
</dbReference>
<evidence type="ECO:0000256" key="2">
    <source>
        <dbReference type="SAM" id="Coils"/>
    </source>
</evidence>
<feature type="transmembrane region" description="Helical" evidence="1">
    <location>
        <begin position="140"/>
        <end position="164"/>
    </location>
</feature>
<evidence type="ECO:0000259" key="4">
    <source>
        <dbReference type="PROSITE" id="PS50883"/>
    </source>
</evidence>
<evidence type="ECO:0000259" key="5">
    <source>
        <dbReference type="PROSITE" id="PS50887"/>
    </source>
</evidence>
<dbReference type="PROSITE" id="PS50883">
    <property type="entry name" value="EAL"/>
    <property type="match status" value="1"/>
</dbReference>
<dbReference type="Pfam" id="PF13426">
    <property type="entry name" value="PAS_9"/>
    <property type="match status" value="1"/>
</dbReference>
<dbReference type="InterPro" id="IPR005330">
    <property type="entry name" value="MHYT_dom"/>
</dbReference>
<reference evidence="7 8" key="1">
    <citation type="submission" date="2024-04" db="EMBL/GenBank/DDBJ databases">
        <title>draft genome sequnece of Paenibacillus filicis.</title>
        <authorList>
            <person name="Kim D.-U."/>
        </authorList>
    </citation>
    <scope>NUCLEOTIDE SEQUENCE [LARGE SCALE GENOMIC DNA]</scope>
    <source>
        <strain evidence="7 8">KACC14197</strain>
    </source>
</reference>
<dbReference type="Proteomes" id="UP001469365">
    <property type="component" value="Unassembled WGS sequence"/>
</dbReference>
<evidence type="ECO:0000313" key="8">
    <source>
        <dbReference type="Proteomes" id="UP001469365"/>
    </source>
</evidence>
<feature type="transmembrane region" description="Helical" evidence="1">
    <location>
        <begin position="43"/>
        <end position="69"/>
    </location>
</feature>
<dbReference type="PROSITE" id="PS50924">
    <property type="entry name" value="MHYT"/>
    <property type="match status" value="1"/>
</dbReference>
<dbReference type="Pfam" id="PF00990">
    <property type="entry name" value="GGDEF"/>
    <property type="match status" value="1"/>
</dbReference>
<dbReference type="NCBIfam" id="TIGR00229">
    <property type="entry name" value="sensory_box"/>
    <property type="match status" value="1"/>
</dbReference>
<feature type="domain" description="GGDEF" evidence="5">
    <location>
        <begin position="410"/>
        <end position="543"/>
    </location>
</feature>
<feature type="domain" description="PAS" evidence="3">
    <location>
        <begin position="253"/>
        <end position="304"/>
    </location>
</feature>
<dbReference type="InterPro" id="IPR001633">
    <property type="entry name" value="EAL_dom"/>
</dbReference>
<dbReference type="SUPFAM" id="SSF141868">
    <property type="entry name" value="EAL domain-like"/>
    <property type="match status" value="1"/>
</dbReference>
<dbReference type="CDD" id="cd00130">
    <property type="entry name" value="PAS"/>
    <property type="match status" value="1"/>
</dbReference>
<feature type="domain" description="EAL" evidence="4">
    <location>
        <begin position="552"/>
        <end position="805"/>
    </location>
</feature>
<name>A0ABU9DSJ5_9BACL</name>
<evidence type="ECO:0000313" key="7">
    <source>
        <dbReference type="EMBL" id="MEK8131855.1"/>
    </source>
</evidence>
<dbReference type="SMART" id="SM00267">
    <property type="entry name" value="GGDEF"/>
    <property type="match status" value="1"/>
</dbReference>
<feature type="coiled-coil region" evidence="2">
    <location>
        <begin position="538"/>
        <end position="566"/>
    </location>
</feature>
<keyword evidence="2" id="KW-0175">Coiled coil</keyword>
<feature type="domain" description="MHYT" evidence="6">
    <location>
        <begin position="8"/>
        <end position="200"/>
    </location>
</feature>